<sequence>MVCGLIHLFRFRVCFLSSLFFYKTLFLLPLFLHLSPSPLPHPHKSPATVCHFSSDCHCSRAISSPYFANKYLGHYLSINGSHPPSLAATRGDSSGTQPLRGLEFKVVKT</sequence>
<keyword evidence="1" id="KW-1133">Transmembrane helix</keyword>
<feature type="transmembrane region" description="Helical" evidence="1">
    <location>
        <begin position="12"/>
        <end position="32"/>
    </location>
</feature>
<dbReference type="Proteomes" id="UP001359559">
    <property type="component" value="Unassembled WGS sequence"/>
</dbReference>
<gene>
    <name evidence="2" type="ORF">RJT34_24195</name>
</gene>
<proteinExistence type="predicted"/>
<evidence type="ECO:0000313" key="2">
    <source>
        <dbReference type="EMBL" id="KAK7279149.1"/>
    </source>
</evidence>
<protein>
    <submittedName>
        <fullName evidence="2">Uncharacterized protein</fullName>
    </submittedName>
</protein>
<comment type="caution">
    <text evidence="2">The sequence shown here is derived from an EMBL/GenBank/DDBJ whole genome shotgun (WGS) entry which is preliminary data.</text>
</comment>
<accession>A0AAN9FML7</accession>
<organism evidence="2 3">
    <name type="scientific">Clitoria ternatea</name>
    <name type="common">Butterfly pea</name>
    <dbReference type="NCBI Taxonomy" id="43366"/>
    <lineage>
        <taxon>Eukaryota</taxon>
        <taxon>Viridiplantae</taxon>
        <taxon>Streptophyta</taxon>
        <taxon>Embryophyta</taxon>
        <taxon>Tracheophyta</taxon>
        <taxon>Spermatophyta</taxon>
        <taxon>Magnoliopsida</taxon>
        <taxon>eudicotyledons</taxon>
        <taxon>Gunneridae</taxon>
        <taxon>Pentapetalae</taxon>
        <taxon>rosids</taxon>
        <taxon>fabids</taxon>
        <taxon>Fabales</taxon>
        <taxon>Fabaceae</taxon>
        <taxon>Papilionoideae</taxon>
        <taxon>50 kb inversion clade</taxon>
        <taxon>NPAAA clade</taxon>
        <taxon>indigoferoid/millettioid clade</taxon>
        <taxon>Phaseoleae</taxon>
        <taxon>Clitoria</taxon>
    </lineage>
</organism>
<keyword evidence="3" id="KW-1185">Reference proteome</keyword>
<keyword evidence="1" id="KW-0812">Transmembrane</keyword>
<evidence type="ECO:0000256" key="1">
    <source>
        <dbReference type="SAM" id="Phobius"/>
    </source>
</evidence>
<dbReference type="EMBL" id="JAYKXN010000006">
    <property type="protein sequence ID" value="KAK7279149.1"/>
    <property type="molecule type" value="Genomic_DNA"/>
</dbReference>
<dbReference type="AlphaFoldDB" id="A0AAN9FML7"/>
<name>A0AAN9FML7_CLITE</name>
<reference evidence="2 3" key="1">
    <citation type="submission" date="2024-01" db="EMBL/GenBank/DDBJ databases">
        <title>The genomes of 5 underutilized Papilionoideae crops provide insights into root nodulation and disease resistance.</title>
        <authorList>
            <person name="Yuan L."/>
        </authorList>
    </citation>
    <scope>NUCLEOTIDE SEQUENCE [LARGE SCALE GENOMIC DNA]</scope>
    <source>
        <strain evidence="2">LY-2023</strain>
        <tissue evidence="2">Leaf</tissue>
    </source>
</reference>
<evidence type="ECO:0000313" key="3">
    <source>
        <dbReference type="Proteomes" id="UP001359559"/>
    </source>
</evidence>
<keyword evidence="1" id="KW-0472">Membrane</keyword>